<dbReference type="AlphaFoldDB" id="A0AAD5PE10"/>
<accession>A0AAD5PE10</accession>
<organism evidence="1 2">
    <name type="scientific">Phascolomyces articulosus</name>
    <dbReference type="NCBI Taxonomy" id="60185"/>
    <lineage>
        <taxon>Eukaryota</taxon>
        <taxon>Fungi</taxon>
        <taxon>Fungi incertae sedis</taxon>
        <taxon>Mucoromycota</taxon>
        <taxon>Mucoromycotina</taxon>
        <taxon>Mucoromycetes</taxon>
        <taxon>Mucorales</taxon>
        <taxon>Lichtheimiaceae</taxon>
        <taxon>Phascolomyces</taxon>
    </lineage>
</organism>
<evidence type="ECO:0000313" key="2">
    <source>
        <dbReference type="Proteomes" id="UP001209540"/>
    </source>
</evidence>
<proteinExistence type="predicted"/>
<feature type="non-terminal residue" evidence="1">
    <location>
        <position position="260"/>
    </location>
</feature>
<dbReference type="Proteomes" id="UP001209540">
    <property type="component" value="Unassembled WGS sequence"/>
</dbReference>
<keyword evidence="2" id="KW-1185">Reference proteome</keyword>
<sequence length="260" mass="29789">GTRSDILYCPDIPTESLPPILVEIQNVVDPSFMYRLQQYCANVYNNIMLTSTTNMEYNQLQLHSVSKMSYIKMLPSKYYATKHYIMTPASVDNTLGSPSSSHSSPLGYVLTKQEPSIQALEYKHDVTVQLLYTIAKNVLKNEIRKEEETVDVLVDVCRETQQQLKRIMDVLEDDEKPRSKLACRYANAGVTYSSVCLQKYTQGPVDISFTMPEPRSLLQDVAPTRGRSSTLVLPTLEPLQEKTDMDFIEEFIKEWEQCHR</sequence>
<reference evidence="1" key="1">
    <citation type="journal article" date="2022" name="IScience">
        <title>Evolution of zygomycete secretomes and the origins of terrestrial fungal ecologies.</title>
        <authorList>
            <person name="Chang Y."/>
            <person name="Wang Y."/>
            <person name="Mondo S."/>
            <person name="Ahrendt S."/>
            <person name="Andreopoulos W."/>
            <person name="Barry K."/>
            <person name="Beard J."/>
            <person name="Benny G.L."/>
            <person name="Blankenship S."/>
            <person name="Bonito G."/>
            <person name="Cuomo C."/>
            <person name="Desiro A."/>
            <person name="Gervers K.A."/>
            <person name="Hundley H."/>
            <person name="Kuo A."/>
            <person name="LaButti K."/>
            <person name="Lang B.F."/>
            <person name="Lipzen A."/>
            <person name="O'Donnell K."/>
            <person name="Pangilinan J."/>
            <person name="Reynolds N."/>
            <person name="Sandor L."/>
            <person name="Smith M.E."/>
            <person name="Tsang A."/>
            <person name="Grigoriev I.V."/>
            <person name="Stajich J.E."/>
            <person name="Spatafora J.W."/>
        </authorList>
    </citation>
    <scope>NUCLEOTIDE SEQUENCE</scope>
    <source>
        <strain evidence="1">RSA 2281</strain>
    </source>
</reference>
<gene>
    <name evidence="1" type="ORF">BDA99DRAFT_438716</name>
</gene>
<name>A0AAD5PE10_9FUNG</name>
<protein>
    <submittedName>
        <fullName evidence="1">Uncharacterized protein</fullName>
    </submittedName>
</protein>
<evidence type="ECO:0000313" key="1">
    <source>
        <dbReference type="EMBL" id="KAI9262313.1"/>
    </source>
</evidence>
<dbReference type="EMBL" id="JAIXMP010000014">
    <property type="protein sequence ID" value="KAI9262313.1"/>
    <property type="molecule type" value="Genomic_DNA"/>
</dbReference>
<reference evidence="1" key="2">
    <citation type="submission" date="2023-02" db="EMBL/GenBank/DDBJ databases">
        <authorList>
            <consortium name="DOE Joint Genome Institute"/>
            <person name="Mondo S.J."/>
            <person name="Chang Y."/>
            <person name="Wang Y."/>
            <person name="Ahrendt S."/>
            <person name="Andreopoulos W."/>
            <person name="Barry K."/>
            <person name="Beard J."/>
            <person name="Benny G.L."/>
            <person name="Blankenship S."/>
            <person name="Bonito G."/>
            <person name="Cuomo C."/>
            <person name="Desiro A."/>
            <person name="Gervers K.A."/>
            <person name="Hundley H."/>
            <person name="Kuo A."/>
            <person name="LaButti K."/>
            <person name="Lang B.F."/>
            <person name="Lipzen A."/>
            <person name="O'Donnell K."/>
            <person name="Pangilinan J."/>
            <person name="Reynolds N."/>
            <person name="Sandor L."/>
            <person name="Smith M.W."/>
            <person name="Tsang A."/>
            <person name="Grigoriev I.V."/>
            <person name="Stajich J.E."/>
            <person name="Spatafora J.W."/>
        </authorList>
    </citation>
    <scope>NUCLEOTIDE SEQUENCE</scope>
    <source>
        <strain evidence="1">RSA 2281</strain>
    </source>
</reference>
<comment type="caution">
    <text evidence="1">The sequence shown here is derived from an EMBL/GenBank/DDBJ whole genome shotgun (WGS) entry which is preliminary data.</text>
</comment>